<evidence type="ECO:0008006" key="3">
    <source>
        <dbReference type="Google" id="ProtNLM"/>
    </source>
</evidence>
<keyword evidence="2" id="KW-1185">Reference proteome</keyword>
<dbReference type="EMBL" id="JBHUEO010000002">
    <property type="protein sequence ID" value="MFD1705241.1"/>
    <property type="molecule type" value="Genomic_DNA"/>
</dbReference>
<accession>A0ABW4KCJ6</accession>
<reference evidence="2" key="1">
    <citation type="journal article" date="2019" name="Int. J. Syst. Evol. Microbiol.">
        <title>The Global Catalogue of Microorganisms (GCM) 10K type strain sequencing project: providing services to taxonomists for standard genome sequencing and annotation.</title>
        <authorList>
            <consortium name="The Broad Institute Genomics Platform"/>
            <consortium name="The Broad Institute Genome Sequencing Center for Infectious Disease"/>
            <person name="Wu L."/>
            <person name="Ma J."/>
        </authorList>
    </citation>
    <scope>NUCLEOTIDE SEQUENCE [LARGE SCALE GENOMIC DNA]</scope>
    <source>
        <strain evidence="2">CGMCC 1.12295</strain>
    </source>
</reference>
<sequence>MEVRIRNVDKSLIKYIDELANKKGMSRQEFLKIYLERVGSSSALRDEQRRIDDNLTDIKKVVLMIHRRTKDMDDKMENLLSFISSETRIPIDGVDLVNG</sequence>
<comment type="caution">
    <text evidence="1">The sequence shown here is derived from an EMBL/GenBank/DDBJ whole genome shotgun (WGS) entry which is preliminary data.</text>
</comment>
<organism evidence="1 2">
    <name type="scientific">Siminovitchia sediminis</name>
    <dbReference type="NCBI Taxonomy" id="1274353"/>
    <lineage>
        <taxon>Bacteria</taxon>
        <taxon>Bacillati</taxon>
        <taxon>Bacillota</taxon>
        <taxon>Bacilli</taxon>
        <taxon>Bacillales</taxon>
        <taxon>Bacillaceae</taxon>
        <taxon>Siminovitchia</taxon>
    </lineage>
</organism>
<name>A0ABW4KCJ6_9BACI</name>
<dbReference type="InterPro" id="IPR013321">
    <property type="entry name" value="Arc_rbn_hlx_hlx"/>
</dbReference>
<dbReference type="Gene3D" id="1.10.1220.10">
    <property type="entry name" value="Met repressor-like"/>
    <property type="match status" value="1"/>
</dbReference>
<dbReference type="RefSeq" id="WP_380771499.1">
    <property type="nucleotide sequence ID" value="NZ_JBHUEO010000002.1"/>
</dbReference>
<protein>
    <recommendedName>
        <fullName evidence="3">Ribbon-helix-helix protein CopG domain-containing protein</fullName>
    </recommendedName>
</protein>
<dbReference type="Proteomes" id="UP001597301">
    <property type="component" value="Unassembled WGS sequence"/>
</dbReference>
<gene>
    <name evidence="1" type="ORF">ACFSCZ_00565</name>
</gene>
<proteinExistence type="predicted"/>
<evidence type="ECO:0000313" key="2">
    <source>
        <dbReference type="Proteomes" id="UP001597301"/>
    </source>
</evidence>
<evidence type="ECO:0000313" key="1">
    <source>
        <dbReference type="EMBL" id="MFD1705241.1"/>
    </source>
</evidence>